<dbReference type="AlphaFoldDB" id="A0A3D9RSA2"/>
<dbReference type="InterPro" id="IPR011051">
    <property type="entry name" value="RmlC_Cupin_sf"/>
</dbReference>
<evidence type="ECO:0000313" key="3">
    <source>
        <dbReference type="Proteomes" id="UP000256429"/>
    </source>
</evidence>
<evidence type="ECO:0000313" key="2">
    <source>
        <dbReference type="EMBL" id="REE78844.1"/>
    </source>
</evidence>
<dbReference type="InterPro" id="IPR013096">
    <property type="entry name" value="Cupin_2"/>
</dbReference>
<protein>
    <submittedName>
        <fullName evidence="2">Mannose-6-phosphate isomerase-like protein (Cupin superfamily)</fullName>
    </submittedName>
</protein>
<keyword evidence="3" id="KW-1185">Reference proteome</keyword>
<dbReference type="Gene3D" id="2.60.120.10">
    <property type="entry name" value="Jelly Rolls"/>
    <property type="match status" value="1"/>
</dbReference>
<accession>A0A3D9RSA2</accession>
<reference evidence="2 3" key="1">
    <citation type="submission" date="2018-08" db="EMBL/GenBank/DDBJ databases">
        <title>Genomic Encyclopedia of Type Strains, Phase III (KMG-III): the genomes of soil and plant-associated and newly described type strains.</title>
        <authorList>
            <person name="Whitman W."/>
        </authorList>
    </citation>
    <scope>NUCLEOTIDE SEQUENCE [LARGE SCALE GENOMIC DNA]</scope>
    <source>
        <strain evidence="2 3">325-5</strain>
    </source>
</reference>
<proteinExistence type="predicted"/>
<dbReference type="PANTHER" id="PTHR36114:SF1">
    <property type="entry name" value="16.7 KDA PROTEIN IN WHIE LOCUS"/>
    <property type="match status" value="1"/>
</dbReference>
<organism evidence="2 3">
    <name type="scientific">Lutibacter oceani</name>
    <dbReference type="NCBI Taxonomy" id="1853311"/>
    <lineage>
        <taxon>Bacteria</taxon>
        <taxon>Pseudomonadati</taxon>
        <taxon>Bacteroidota</taxon>
        <taxon>Flavobacteriia</taxon>
        <taxon>Flavobacteriales</taxon>
        <taxon>Flavobacteriaceae</taxon>
        <taxon>Lutibacter</taxon>
    </lineage>
</organism>
<dbReference type="InterPro" id="IPR052044">
    <property type="entry name" value="PKS_Associated_Protein"/>
</dbReference>
<evidence type="ECO:0000259" key="1">
    <source>
        <dbReference type="Pfam" id="PF07883"/>
    </source>
</evidence>
<keyword evidence="2" id="KW-0413">Isomerase</keyword>
<dbReference type="EMBL" id="QTTQ01000013">
    <property type="protein sequence ID" value="REE78844.1"/>
    <property type="molecule type" value="Genomic_DNA"/>
</dbReference>
<sequence>MASIMFYLKEKSNLLLNLKKDALKAVDNITKEYKKEFLRNVKIYIKSNGKKVKVVGEVNAEYVKLVKIKGEEIPWHIHGNEDELFYILEGVLLMKLENKPSFTMKKGDLFVVPKGVNHRFSSVKECKIILIESKTTKHTGNKVLSITKNINQQF</sequence>
<dbReference type="Proteomes" id="UP000256429">
    <property type="component" value="Unassembled WGS sequence"/>
</dbReference>
<dbReference type="Pfam" id="PF07883">
    <property type="entry name" value="Cupin_2"/>
    <property type="match status" value="1"/>
</dbReference>
<gene>
    <name evidence="2" type="ORF">BX611_2981</name>
</gene>
<feature type="domain" description="Cupin type-2" evidence="1">
    <location>
        <begin position="69"/>
        <end position="130"/>
    </location>
</feature>
<name>A0A3D9RSA2_9FLAO</name>
<comment type="caution">
    <text evidence="2">The sequence shown here is derived from an EMBL/GenBank/DDBJ whole genome shotgun (WGS) entry which is preliminary data.</text>
</comment>
<dbReference type="RefSeq" id="WP_240325005.1">
    <property type="nucleotide sequence ID" value="NZ_QTTQ01000013.1"/>
</dbReference>
<dbReference type="PANTHER" id="PTHR36114">
    <property type="entry name" value="16.7 KDA PROTEIN IN WHIE LOCUS"/>
    <property type="match status" value="1"/>
</dbReference>
<dbReference type="InterPro" id="IPR014710">
    <property type="entry name" value="RmlC-like_jellyroll"/>
</dbReference>
<dbReference type="GO" id="GO:0016853">
    <property type="term" value="F:isomerase activity"/>
    <property type="evidence" value="ECO:0007669"/>
    <property type="project" value="UniProtKB-KW"/>
</dbReference>
<dbReference type="SUPFAM" id="SSF51182">
    <property type="entry name" value="RmlC-like cupins"/>
    <property type="match status" value="1"/>
</dbReference>